<gene>
    <name evidence="6" type="ORF">D9R08_08720</name>
</gene>
<dbReference type="Gene3D" id="3.90.1590.10">
    <property type="entry name" value="glutathione-dependent formaldehyde- activating enzyme (gfa)"/>
    <property type="match status" value="1"/>
</dbReference>
<dbReference type="OrthoDB" id="9807246at2"/>
<organism evidence="6 7">
    <name type="scientific">Rhodophyticola porphyridii</name>
    <dbReference type="NCBI Taxonomy" id="1852017"/>
    <lineage>
        <taxon>Bacteria</taxon>
        <taxon>Pseudomonadati</taxon>
        <taxon>Pseudomonadota</taxon>
        <taxon>Alphaproteobacteria</taxon>
        <taxon>Rhodobacterales</taxon>
        <taxon>Roseobacteraceae</taxon>
        <taxon>Rhodophyticola</taxon>
    </lineage>
</organism>
<dbReference type="SUPFAM" id="SSF51316">
    <property type="entry name" value="Mss4-like"/>
    <property type="match status" value="1"/>
</dbReference>
<keyword evidence="4" id="KW-0456">Lyase</keyword>
<evidence type="ECO:0000256" key="4">
    <source>
        <dbReference type="ARBA" id="ARBA00023239"/>
    </source>
</evidence>
<dbReference type="Pfam" id="PF04828">
    <property type="entry name" value="GFA"/>
    <property type="match status" value="1"/>
</dbReference>
<dbReference type="PROSITE" id="PS51891">
    <property type="entry name" value="CENP_V_GFA"/>
    <property type="match status" value="1"/>
</dbReference>
<evidence type="ECO:0000259" key="5">
    <source>
        <dbReference type="PROSITE" id="PS51891"/>
    </source>
</evidence>
<evidence type="ECO:0000256" key="3">
    <source>
        <dbReference type="ARBA" id="ARBA00022833"/>
    </source>
</evidence>
<dbReference type="PANTHER" id="PTHR33337:SF40">
    <property type="entry name" value="CENP-V_GFA DOMAIN-CONTAINING PROTEIN-RELATED"/>
    <property type="match status" value="1"/>
</dbReference>
<evidence type="ECO:0000313" key="7">
    <source>
        <dbReference type="Proteomes" id="UP000281343"/>
    </source>
</evidence>
<dbReference type="InterPro" id="IPR006913">
    <property type="entry name" value="CENP-V/GFA"/>
</dbReference>
<keyword evidence="7" id="KW-1185">Reference proteome</keyword>
<evidence type="ECO:0000313" key="6">
    <source>
        <dbReference type="EMBL" id="RMA42917.1"/>
    </source>
</evidence>
<dbReference type="PANTHER" id="PTHR33337">
    <property type="entry name" value="GFA DOMAIN-CONTAINING PROTEIN"/>
    <property type="match status" value="1"/>
</dbReference>
<evidence type="ECO:0000256" key="2">
    <source>
        <dbReference type="ARBA" id="ARBA00022723"/>
    </source>
</evidence>
<comment type="similarity">
    <text evidence="1">Belongs to the Gfa family.</text>
</comment>
<feature type="domain" description="CENP-V/GFA" evidence="5">
    <location>
        <begin position="5"/>
        <end position="100"/>
    </location>
</feature>
<dbReference type="GO" id="GO:0016846">
    <property type="term" value="F:carbon-sulfur lyase activity"/>
    <property type="evidence" value="ECO:0007669"/>
    <property type="project" value="InterPro"/>
</dbReference>
<name>A0A3L9Y759_9RHOB</name>
<dbReference type="Proteomes" id="UP000281343">
    <property type="component" value="Unassembled WGS sequence"/>
</dbReference>
<reference evidence="6 7" key="1">
    <citation type="submission" date="2018-10" db="EMBL/GenBank/DDBJ databases">
        <authorList>
            <person name="Jung H.S."/>
            <person name="Jeon C.O."/>
        </authorList>
    </citation>
    <scope>NUCLEOTIDE SEQUENCE [LARGE SCALE GENOMIC DNA]</scope>
    <source>
        <strain evidence="6 7">MA-7-27</strain>
    </source>
</reference>
<protein>
    <submittedName>
        <fullName evidence="6">GFA family protein</fullName>
    </submittedName>
</protein>
<dbReference type="InterPro" id="IPR011057">
    <property type="entry name" value="Mss4-like_sf"/>
</dbReference>
<sequence length="139" mass="15276">MAQGVEGRCLCGAITIEVGIHRAETGACHCARCRRWSGVALNVFTAAPDQVTVTGEVAIYESEIAERAFCPRCGTSLWLQNPGEDYEFMVGIFDGAKDYPLISEIYIDRAFASCRFAGEHTRSTQADYEAKHPHIAEVD</sequence>
<proteinExistence type="inferred from homology"/>
<evidence type="ECO:0000256" key="1">
    <source>
        <dbReference type="ARBA" id="ARBA00005495"/>
    </source>
</evidence>
<keyword evidence="3" id="KW-0862">Zinc</keyword>
<dbReference type="GO" id="GO:0046872">
    <property type="term" value="F:metal ion binding"/>
    <property type="evidence" value="ECO:0007669"/>
    <property type="project" value="UniProtKB-KW"/>
</dbReference>
<dbReference type="AlphaFoldDB" id="A0A3L9Y759"/>
<keyword evidence="2" id="KW-0479">Metal-binding</keyword>
<comment type="caution">
    <text evidence="6">The sequence shown here is derived from an EMBL/GenBank/DDBJ whole genome shotgun (WGS) entry which is preliminary data.</text>
</comment>
<dbReference type="EMBL" id="RCNT01000003">
    <property type="protein sequence ID" value="RMA42917.1"/>
    <property type="molecule type" value="Genomic_DNA"/>
</dbReference>
<accession>A0A3L9Y759</accession>